<name>A0ABD5RLC5_9EURY</name>
<dbReference type="RefSeq" id="WP_247414092.1">
    <property type="nucleotide sequence ID" value="NZ_JALLGW010000001.1"/>
</dbReference>
<proteinExistence type="predicted"/>
<reference evidence="2 3" key="1">
    <citation type="journal article" date="2019" name="Int. J. Syst. Evol. Microbiol.">
        <title>The Global Catalogue of Microorganisms (GCM) 10K type strain sequencing project: providing services to taxonomists for standard genome sequencing and annotation.</title>
        <authorList>
            <consortium name="The Broad Institute Genomics Platform"/>
            <consortium name="The Broad Institute Genome Sequencing Center for Infectious Disease"/>
            <person name="Wu L."/>
            <person name="Ma J."/>
        </authorList>
    </citation>
    <scope>NUCLEOTIDE SEQUENCE [LARGE SCALE GENOMIC DNA]</scope>
    <source>
        <strain evidence="2 3">CGMCC 1.12543</strain>
    </source>
</reference>
<dbReference type="EMBL" id="JBHSQH010000001">
    <property type="protein sequence ID" value="MFC5971183.1"/>
    <property type="molecule type" value="Genomic_DNA"/>
</dbReference>
<sequence>MPSDSEFPFAVLLAAGVFLALLALSVGQFAALVGIGTLASAATLVALPFLVGTLVAVAIRSRLDSRRQWVQFVGASAVLAAMLEVTAVGVAARGVDQWDLVGLVVAVVLGYALLRYDLPTGTGR</sequence>
<feature type="transmembrane region" description="Helical" evidence="1">
    <location>
        <begin position="98"/>
        <end position="114"/>
    </location>
</feature>
<gene>
    <name evidence="2" type="ORF">ACFPYI_07535</name>
</gene>
<evidence type="ECO:0000313" key="2">
    <source>
        <dbReference type="EMBL" id="MFC5971183.1"/>
    </source>
</evidence>
<keyword evidence="1" id="KW-0472">Membrane</keyword>
<feature type="transmembrane region" description="Helical" evidence="1">
    <location>
        <begin position="69"/>
        <end position="92"/>
    </location>
</feature>
<organism evidence="2 3">
    <name type="scientific">Halomarina salina</name>
    <dbReference type="NCBI Taxonomy" id="1872699"/>
    <lineage>
        <taxon>Archaea</taxon>
        <taxon>Methanobacteriati</taxon>
        <taxon>Methanobacteriota</taxon>
        <taxon>Stenosarchaea group</taxon>
        <taxon>Halobacteria</taxon>
        <taxon>Halobacteriales</taxon>
        <taxon>Natronomonadaceae</taxon>
        <taxon>Halomarina</taxon>
    </lineage>
</organism>
<feature type="transmembrane region" description="Helical" evidence="1">
    <location>
        <begin position="32"/>
        <end position="57"/>
    </location>
</feature>
<protein>
    <submittedName>
        <fullName evidence="2">Uncharacterized protein</fullName>
    </submittedName>
</protein>
<evidence type="ECO:0000256" key="1">
    <source>
        <dbReference type="SAM" id="Phobius"/>
    </source>
</evidence>
<accession>A0ABD5RLC5</accession>
<feature type="transmembrane region" description="Helical" evidence="1">
    <location>
        <begin position="7"/>
        <end position="26"/>
    </location>
</feature>
<keyword evidence="3" id="KW-1185">Reference proteome</keyword>
<comment type="caution">
    <text evidence="2">The sequence shown here is derived from an EMBL/GenBank/DDBJ whole genome shotgun (WGS) entry which is preliminary data.</text>
</comment>
<keyword evidence="1" id="KW-1133">Transmembrane helix</keyword>
<dbReference type="Proteomes" id="UP001596099">
    <property type="component" value="Unassembled WGS sequence"/>
</dbReference>
<evidence type="ECO:0000313" key="3">
    <source>
        <dbReference type="Proteomes" id="UP001596099"/>
    </source>
</evidence>
<dbReference type="AlphaFoldDB" id="A0ABD5RLC5"/>
<keyword evidence="1" id="KW-0812">Transmembrane</keyword>